<sequence length="713" mass="81800">MKTIFLTIIRGSLVRNFFHTGVVAALLEKGIRVVIITQNPHNREIFGGFSHPNLFFEHLDTRPKRFQRIFEELYKGAVFNRTVHFMYRYRFAGAMVPSAYSLTVLYMLRMLFLVPLRYLPGAKALVRFADFVVHPERQHEYLFEKYKPDLVFNTSSRGDYGILKSAKRRGIRTIDMPKSWDNPSKVLFNVKADRMIVWSPFMKEQIVRLQGYKPHEVIVTGVPQFDFYARKEGLISREEFCGKFGLNPSKKIILFSSTGGDLCDEAHYVECIRYFIDEGKLQPANVLIRPHVGYKNDAERYARLKGVPYIAIDYTDKQQSEAFKDNWDTSLAHVHNLMNSLHHADVLVNITSTMTLDALAAGTPVINLKFDTRRGLSRHFSTRRLYKTDYGDAVTSAGGTWVVESEREYLSALQDILEKGQTKEQERQKMAAYFMYKNDGMSAERITITLLHFLGGSEGGVMSTDAKGKNPSRYSIKELRDICQGSVKKHNQSYFGRLTRIFSIYFTAVFLRTKITPNQITTLGSVVFFLGALFYFGNRQIALLGPVFYFLSIVIDGADGEVARFRETKGAMGSSYVEPVSHDIQYGLFFFILGVALWVNGFSASMIIVGSLASISKVLFRSIRMRYWHARYGGTERGTRETQQQIFESKTTPMLMYHYFDKNICGYPGILVPLAVATIFYRLDIFLYFYAIIFFSVFMLLVARHIRAISNLK</sequence>
<protein>
    <recommendedName>
        <fullName evidence="4">CDP-L-myo-inositol myo-inositolphosphotransferase</fullName>
    </recommendedName>
</protein>
<organism evidence="2 3">
    <name type="scientific">Candidatus Lloydbacteria bacterium RIFCSPHIGHO2_02_FULL_51_22</name>
    <dbReference type="NCBI Taxonomy" id="1798663"/>
    <lineage>
        <taxon>Bacteria</taxon>
        <taxon>Candidatus Lloydiibacteriota</taxon>
    </lineage>
</organism>
<evidence type="ECO:0008006" key="4">
    <source>
        <dbReference type="Google" id="ProtNLM"/>
    </source>
</evidence>
<dbReference type="InterPro" id="IPR007554">
    <property type="entry name" value="Glycerophosphate_synth"/>
</dbReference>
<dbReference type="Pfam" id="PF04464">
    <property type="entry name" value="Glyphos_transf"/>
    <property type="match status" value="1"/>
</dbReference>
<feature type="transmembrane region" description="Helical" evidence="1">
    <location>
        <begin position="520"/>
        <end position="537"/>
    </location>
</feature>
<feature type="transmembrane region" description="Helical" evidence="1">
    <location>
        <begin position="664"/>
        <end position="681"/>
    </location>
</feature>
<dbReference type="Gene3D" id="3.40.50.12580">
    <property type="match status" value="1"/>
</dbReference>
<dbReference type="GO" id="GO:0008654">
    <property type="term" value="P:phospholipid biosynthetic process"/>
    <property type="evidence" value="ECO:0007669"/>
    <property type="project" value="InterPro"/>
</dbReference>
<proteinExistence type="predicted"/>
<name>A0A1G2DGD6_9BACT</name>
<evidence type="ECO:0000313" key="2">
    <source>
        <dbReference type="EMBL" id="OGZ12734.1"/>
    </source>
</evidence>
<keyword evidence="1" id="KW-0812">Transmembrane</keyword>
<feature type="transmembrane region" description="Helical" evidence="1">
    <location>
        <begin position="91"/>
        <end position="112"/>
    </location>
</feature>
<feature type="transmembrane region" description="Helical" evidence="1">
    <location>
        <begin position="588"/>
        <end position="615"/>
    </location>
</feature>
<dbReference type="InterPro" id="IPR043148">
    <property type="entry name" value="TagF_C"/>
</dbReference>
<dbReference type="Pfam" id="PF01066">
    <property type="entry name" value="CDP-OH_P_transf"/>
    <property type="match status" value="1"/>
</dbReference>
<keyword evidence="1" id="KW-1133">Transmembrane helix</keyword>
<comment type="caution">
    <text evidence="2">The sequence shown here is derived from an EMBL/GenBank/DDBJ whole genome shotgun (WGS) entry which is preliminary data.</text>
</comment>
<dbReference type="InterPro" id="IPR043130">
    <property type="entry name" value="CDP-OH_PTrfase_TM_dom"/>
</dbReference>
<reference evidence="2 3" key="1">
    <citation type="journal article" date="2016" name="Nat. Commun.">
        <title>Thousands of microbial genomes shed light on interconnected biogeochemical processes in an aquifer system.</title>
        <authorList>
            <person name="Anantharaman K."/>
            <person name="Brown C.T."/>
            <person name="Hug L.A."/>
            <person name="Sharon I."/>
            <person name="Castelle C.J."/>
            <person name="Probst A.J."/>
            <person name="Thomas B.C."/>
            <person name="Singh A."/>
            <person name="Wilkins M.J."/>
            <person name="Karaoz U."/>
            <person name="Brodie E.L."/>
            <person name="Williams K.H."/>
            <person name="Hubbard S.S."/>
            <person name="Banfield J.F."/>
        </authorList>
    </citation>
    <scope>NUCLEOTIDE SEQUENCE [LARGE SCALE GENOMIC DNA]</scope>
</reference>
<dbReference type="InterPro" id="IPR000462">
    <property type="entry name" value="CDP-OH_P_trans"/>
</dbReference>
<evidence type="ECO:0000256" key="1">
    <source>
        <dbReference type="SAM" id="Phobius"/>
    </source>
</evidence>
<evidence type="ECO:0000313" key="3">
    <source>
        <dbReference type="Proteomes" id="UP000178099"/>
    </source>
</evidence>
<gene>
    <name evidence="2" type="ORF">A3D67_02900</name>
</gene>
<dbReference type="Proteomes" id="UP000178099">
    <property type="component" value="Unassembled WGS sequence"/>
</dbReference>
<dbReference type="GO" id="GO:0016020">
    <property type="term" value="C:membrane"/>
    <property type="evidence" value="ECO:0007669"/>
    <property type="project" value="InterPro"/>
</dbReference>
<dbReference type="AlphaFoldDB" id="A0A1G2DGD6"/>
<dbReference type="EMBL" id="MHLN01000002">
    <property type="protein sequence ID" value="OGZ12734.1"/>
    <property type="molecule type" value="Genomic_DNA"/>
</dbReference>
<dbReference type="GO" id="GO:0047355">
    <property type="term" value="F:CDP-glycerol glycerophosphotransferase activity"/>
    <property type="evidence" value="ECO:0007669"/>
    <property type="project" value="InterPro"/>
</dbReference>
<dbReference type="Gene3D" id="1.20.120.1760">
    <property type="match status" value="1"/>
</dbReference>
<feature type="transmembrane region" description="Helical" evidence="1">
    <location>
        <begin position="687"/>
        <end position="706"/>
    </location>
</feature>
<keyword evidence="1" id="KW-0472">Membrane</keyword>
<accession>A0A1G2DGD6</accession>
<dbReference type="SUPFAM" id="SSF53756">
    <property type="entry name" value="UDP-Glycosyltransferase/glycogen phosphorylase"/>
    <property type="match status" value="1"/>
</dbReference>